<dbReference type="PROSITE" id="PS50102">
    <property type="entry name" value="RRM"/>
    <property type="match status" value="2"/>
</dbReference>
<dbReference type="Gene3D" id="3.30.70.330">
    <property type="match status" value="2"/>
</dbReference>
<dbReference type="GO" id="GO:2000766">
    <property type="term" value="P:negative regulation of cytoplasmic translation"/>
    <property type="evidence" value="ECO:0007669"/>
    <property type="project" value="TreeGrafter"/>
</dbReference>
<dbReference type="Pfam" id="PF16367">
    <property type="entry name" value="RRM_7"/>
    <property type="match status" value="1"/>
</dbReference>
<dbReference type="Proteomes" id="UP001186944">
    <property type="component" value="Unassembled WGS sequence"/>
</dbReference>
<feature type="domain" description="RRM" evidence="3">
    <location>
        <begin position="390"/>
        <end position="477"/>
    </location>
</feature>
<dbReference type="SUPFAM" id="SSF54928">
    <property type="entry name" value="RNA-binding domain, RBD"/>
    <property type="match status" value="1"/>
</dbReference>
<feature type="domain" description="RRM" evidence="3">
    <location>
        <begin position="498"/>
        <end position="576"/>
    </location>
</feature>
<gene>
    <name evidence="4" type="ORF">FSP39_019015</name>
</gene>
<dbReference type="CDD" id="cd12726">
    <property type="entry name" value="RRM2_CPEB2_like"/>
    <property type="match status" value="1"/>
</dbReference>
<dbReference type="InterPro" id="IPR000504">
    <property type="entry name" value="RRM_dom"/>
</dbReference>
<evidence type="ECO:0000313" key="5">
    <source>
        <dbReference type="Proteomes" id="UP001186944"/>
    </source>
</evidence>
<dbReference type="PANTHER" id="PTHR12566">
    <property type="entry name" value="CYTOPLASMIC POLYADENYLATION ELEMENT BINDING PROTEIN CPEB"/>
    <property type="match status" value="1"/>
</dbReference>
<evidence type="ECO:0000259" key="3">
    <source>
        <dbReference type="PROSITE" id="PS50102"/>
    </source>
</evidence>
<dbReference type="SMART" id="SM00360">
    <property type="entry name" value="RRM"/>
    <property type="match status" value="2"/>
</dbReference>
<dbReference type="GO" id="GO:0005737">
    <property type="term" value="C:cytoplasm"/>
    <property type="evidence" value="ECO:0007669"/>
    <property type="project" value="TreeGrafter"/>
</dbReference>
<dbReference type="InterPro" id="IPR038446">
    <property type="entry name" value="CEBP_ZZ_sf"/>
</dbReference>
<dbReference type="AlphaFoldDB" id="A0AA88Y146"/>
<dbReference type="GO" id="GO:0000900">
    <property type="term" value="F:mRNA regulatory element binding translation repressor activity"/>
    <property type="evidence" value="ECO:0007669"/>
    <property type="project" value="TreeGrafter"/>
</dbReference>
<feature type="compositionally biased region" description="Polar residues" evidence="2">
    <location>
        <begin position="51"/>
        <end position="67"/>
    </location>
</feature>
<evidence type="ECO:0000313" key="4">
    <source>
        <dbReference type="EMBL" id="KAK3095783.1"/>
    </source>
</evidence>
<keyword evidence="5" id="KW-1185">Reference proteome</keyword>
<dbReference type="GO" id="GO:0003730">
    <property type="term" value="F:mRNA 3'-UTR binding"/>
    <property type="evidence" value="ECO:0007669"/>
    <property type="project" value="InterPro"/>
</dbReference>
<dbReference type="GO" id="GO:0008135">
    <property type="term" value="F:translation factor activity, RNA binding"/>
    <property type="evidence" value="ECO:0007669"/>
    <property type="project" value="TreeGrafter"/>
</dbReference>
<dbReference type="PANTHER" id="PTHR12566:SF12">
    <property type="entry name" value="TRANSLATIONAL REGULATOR ORB2"/>
    <property type="match status" value="1"/>
</dbReference>
<dbReference type="CDD" id="cd12724">
    <property type="entry name" value="RRM1_CPEB2_like"/>
    <property type="match status" value="1"/>
</dbReference>
<dbReference type="GO" id="GO:0043022">
    <property type="term" value="F:ribosome binding"/>
    <property type="evidence" value="ECO:0007669"/>
    <property type="project" value="TreeGrafter"/>
</dbReference>
<name>A0AA88Y146_PINIB</name>
<dbReference type="InterPro" id="IPR012677">
    <property type="entry name" value="Nucleotide-bd_a/b_plait_sf"/>
</dbReference>
<protein>
    <recommendedName>
        <fullName evidence="3">RRM domain-containing protein</fullName>
    </recommendedName>
</protein>
<evidence type="ECO:0000256" key="1">
    <source>
        <dbReference type="PROSITE-ProRule" id="PRU00176"/>
    </source>
</evidence>
<sequence>MGDYVLGVTNHIGNLHSFNHKISQPNTGLFTSDHSPPPPRTMQDETILHKTASQSQHLSPTTKENGISNGGENGLESKLDTNGSLSDDKPRTDVINSVNSAVQMRNVMEGPTTTAGVAPMPPSSTGLWANSVPEENYMQGYQSVNGTVAFQQFPPVHNNVYNGGMQTHMGGTNSILQQPPAQRRAITAQHNFPQRQQAGIILNNNSKSYPNWSNMANATQWVQHQQTPQHWGNIPNNTQHQRRSVPSFSSIPSFAFKKQTPAVSYPQQYGQTSLISPSRFRRSTSFPGQMHQAALMKPNLDMTSLDDSARESTLSYQDRSNSYDSMRFSNFETQLLDIMRATADQNDHVKAKSFAFGDYEEDGLDANIAGLNGIPRGSPGSGERIERFSRKVFVGGLPPDIDEEEITAAFRRFGALVVDWPHKAESKSYFPPKGYCFLLFQDEMSVQTLIDHCIMDDDKLYWCVSSPTMKDKPVQIRPWTLSDSDFVMDGSQPLDPRKTIFVGGVPRPLRAVELAMIMDRLYGGVCYAGIDTDPELKYPKGAGRVAFSNQQSYIAAISARFVQLQHGEIDKRVEVKPYVLDDQMCDECHGTRCGGKFAPFFCANVTVSAVLL</sequence>
<proteinExistence type="predicted"/>
<dbReference type="Gene3D" id="4.10.640.40">
    <property type="entry name" value="Cytoplasmic polyadenylation element-binding protein, ZZ domain"/>
    <property type="match status" value="1"/>
</dbReference>
<dbReference type="GO" id="GO:0043005">
    <property type="term" value="C:neuron projection"/>
    <property type="evidence" value="ECO:0007669"/>
    <property type="project" value="TreeGrafter"/>
</dbReference>
<keyword evidence="1" id="KW-0694">RNA-binding</keyword>
<dbReference type="EMBL" id="VSWD01000008">
    <property type="protein sequence ID" value="KAK3095783.1"/>
    <property type="molecule type" value="Genomic_DNA"/>
</dbReference>
<dbReference type="FunFam" id="3.30.70.330:FF:000008">
    <property type="entry name" value="Cytoplasmic polyadenylation element-binding 2 isoform X2"/>
    <property type="match status" value="1"/>
</dbReference>
<dbReference type="GO" id="GO:0045202">
    <property type="term" value="C:synapse"/>
    <property type="evidence" value="ECO:0007669"/>
    <property type="project" value="TreeGrafter"/>
</dbReference>
<dbReference type="InterPro" id="IPR035979">
    <property type="entry name" value="RBD_domain_sf"/>
</dbReference>
<comment type="caution">
    <text evidence="4">The sequence shown here is derived from an EMBL/GenBank/DDBJ whole genome shotgun (WGS) entry which is preliminary data.</text>
</comment>
<dbReference type="InterPro" id="IPR034819">
    <property type="entry name" value="CPEB"/>
</dbReference>
<dbReference type="GO" id="GO:0005634">
    <property type="term" value="C:nucleus"/>
    <property type="evidence" value="ECO:0007669"/>
    <property type="project" value="TreeGrafter"/>
</dbReference>
<evidence type="ECO:0000256" key="2">
    <source>
        <dbReference type="SAM" id="MobiDB-lite"/>
    </source>
</evidence>
<dbReference type="FunFam" id="3.30.70.330:FF:000009">
    <property type="entry name" value="cytoplasmic polyadenylation element-binding protein 2 isoform X1"/>
    <property type="match status" value="1"/>
</dbReference>
<accession>A0AA88Y146</accession>
<reference evidence="4" key="1">
    <citation type="submission" date="2019-08" db="EMBL/GenBank/DDBJ databases">
        <title>The improved chromosome-level genome for the pearl oyster Pinctada fucata martensii using PacBio sequencing and Hi-C.</title>
        <authorList>
            <person name="Zheng Z."/>
        </authorList>
    </citation>
    <scope>NUCLEOTIDE SEQUENCE</scope>
    <source>
        <strain evidence="4">ZZ-2019</strain>
        <tissue evidence="4">Adductor muscle</tissue>
    </source>
</reference>
<organism evidence="4 5">
    <name type="scientific">Pinctada imbricata</name>
    <name type="common">Atlantic pearl-oyster</name>
    <name type="synonym">Pinctada martensii</name>
    <dbReference type="NCBI Taxonomy" id="66713"/>
    <lineage>
        <taxon>Eukaryota</taxon>
        <taxon>Metazoa</taxon>
        <taxon>Spiralia</taxon>
        <taxon>Lophotrochozoa</taxon>
        <taxon>Mollusca</taxon>
        <taxon>Bivalvia</taxon>
        <taxon>Autobranchia</taxon>
        <taxon>Pteriomorphia</taxon>
        <taxon>Pterioida</taxon>
        <taxon>Pterioidea</taxon>
        <taxon>Pteriidae</taxon>
        <taxon>Pinctada</taxon>
    </lineage>
</organism>
<feature type="region of interest" description="Disordered" evidence="2">
    <location>
        <begin position="51"/>
        <end position="92"/>
    </location>
</feature>